<comment type="caution">
    <text evidence="2">The sequence shown here is derived from an EMBL/GenBank/DDBJ whole genome shotgun (WGS) entry which is preliminary data.</text>
</comment>
<sequence length="330" mass="36507">MPTVRRFQSSLVQFVLFLFGQPTKQVAASNMSRPKSSFIASIREGNTSLKFPCHGQCRDAPRDLIDFGALRSGHDGLFQVTRIGIVRKLAAARPADYDGASPNEVASWPQKLSVGNLSPATAVFNQPGTCHQNCVCGYTLKLEPLKKFERSMDPQPSMCAFSPLRTPATKLGRYRQLAPRAVIHVSPFTLGGMSIGDKWAPGIWYGQDSSSGEFIVISPSTQAPAVHTTQAKDFLHEDDQRLRPTTCTHFTKRTKLETSCGARARLCETPASTQDRVASSATNEEHILLPATDMIHQPPTPTRGAKLQQTSFHLLEYFRKSEQFNKSEER</sequence>
<evidence type="ECO:0000313" key="3">
    <source>
        <dbReference type="Proteomes" id="UP001218188"/>
    </source>
</evidence>
<dbReference type="Proteomes" id="UP001218188">
    <property type="component" value="Unassembled WGS sequence"/>
</dbReference>
<keyword evidence="3" id="KW-1185">Reference proteome</keyword>
<proteinExistence type="predicted"/>
<dbReference type="EMBL" id="JARJCM010000035">
    <property type="protein sequence ID" value="KAJ7037711.1"/>
    <property type="molecule type" value="Genomic_DNA"/>
</dbReference>
<gene>
    <name evidence="2" type="ORF">C8F04DRAFT_1180185</name>
</gene>
<accession>A0AAD6T0U9</accession>
<feature type="chain" id="PRO_5041955317" evidence="1">
    <location>
        <begin position="29"/>
        <end position="330"/>
    </location>
</feature>
<name>A0AAD6T0U9_9AGAR</name>
<dbReference type="AlphaFoldDB" id="A0AAD6T0U9"/>
<evidence type="ECO:0000313" key="2">
    <source>
        <dbReference type="EMBL" id="KAJ7037711.1"/>
    </source>
</evidence>
<protein>
    <submittedName>
        <fullName evidence="2">Uncharacterized protein</fullName>
    </submittedName>
</protein>
<evidence type="ECO:0000256" key="1">
    <source>
        <dbReference type="SAM" id="SignalP"/>
    </source>
</evidence>
<keyword evidence="1" id="KW-0732">Signal</keyword>
<feature type="signal peptide" evidence="1">
    <location>
        <begin position="1"/>
        <end position="28"/>
    </location>
</feature>
<reference evidence="2" key="1">
    <citation type="submission" date="2023-03" db="EMBL/GenBank/DDBJ databases">
        <title>Massive genome expansion in bonnet fungi (Mycena s.s.) driven by repeated elements and novel gene families across ecological guilds.</title>
        <authorList>
            <consortium name="Lawrence Berkeley National Laboratory"/>
            <person name="Harder C.B."/>
            <person name="Miyauchi S."/>
            <person name="Viragh M."/>
            <person name="Kuo A."/>
            <person name="Thoen E."/>
            <person name="Andreopoulos B."/>
            <person name="Lu D."/>
            <person name="Skrede I."/>
            <person name="Drula E."/>
            <person name="Henrissat B."/>
            <person name="Morin E."/>
            <person name="Kohler A."/>
            <person name="Barry K."/>
            <person name="LaButti K."/>
            <person name="Morin E."/>
            <person name="Salamov A."/>
            <person name="Lipzen A."/>
            <person name="Mereny Z."/>
            <person name="Hegedus B."/>
            <person name="Baldrian P."/>
            <person name="Stursova M."/>
            <person name="Weitz H."/>
            <person name="Taylor A."/>
            <person name="Grigoriev I.V."/>
            <person name="Nagy L.G."/>
            <person name="Martin F."/>
            <person name="Kauserud H."/>
        </authorList>
    </citation>
    <scope>NUCLEOTIDE SEQUENCE</scope>
    <source>
        <strain evidence="2">CBHHK200</strain>
    </source>
</reference>
<organism evidence="2 3">
    <name type="scientific">Mycena alexandri</name>
    <dbReference type="NCBI Taxonomy" id="1745969"/>
    <lineage>
        <taxon>Eukaryota</taxon>
        <taxon>Fungi</taxon>
        <taxon>Dikarya</taxon>
        <taxon>Basidiomycota</taxon>
        <taxon>Agaricomycotina</taxon>
        <taxon>Agaricomycetes</taxon>
        <taxon>Agaricomycetidae</taxon>
        <taxon>Agaricales</taxon>
        <taxon>Marasmiineae</taxon>
        <taxon>Mycenaceae</taxon>
        <taxon>Mycena</taxon>
    </lineage>
</organism>